<protein>
    <submittedName>
        <fullName evidence="1">Uncharacterized protein</fullName>
    </submittedName>
</protein>
<sequence length="42" mass="4584">PKGVQNCDLPVKTGNKIKIEIMNRTGATPVTPRYQLIGVFEG</sequence>
<gene>
    <name evidence="1" type="ORF">S06H3_07278</name>
</gene>
<comment type="caution">
    <text evidence="1">The sequence shown here is derived from an EMBL/GenBank/DDBJ whole genome shotgun (WGS) entry which is preliminary data.</text>
</comment>
<accession>X1LUA1</accession>
<feature type="non-terminal residue" evidence="1">
    <location>
        <position position="1"/>
    </location>
</feature>
<organism evidence="1">
    <name type="scientific">marine sediment metagenome</name>
    <dbReference type="NCBI Taxonomy" id="412755"/>
    <lineage>
        <taxon>unclassified sequences</taxon>
        <taxon>metagenomes</taxon>
        <taxon>ecological metagenomes</taxon>
    </lineage>
</organism>
<dbReference type="AlphaFoldDB" id="X1LUA1"/>
<evidence type="ECO:0000313" key="1">
    <source>
        <dbReference type="EMBL" id="GAH97718.1"/>
    </source>
</evidence>
<proteinExistence type="predicted"/>
<reference evidence="1" key="1">
    <citation type="journal article" date="2014" name="Front. Microbiol.">
        <title>High frequency of phylogenetically diverse reductive dehalogenase-homologous genes in deep subseafloor sedimentary metagenomes.</title>
        <authorList>
            <person name="Kawai M."/>
            <person name="Futagami T."/>
            <person name="Toyoda A."/>
            <person name="Takaki Y."/>
            <person name="Nishi S."/>
            <person name="Hori S."/>
            <person name="Arai W."/>
            <person name="Tsubouchi T."/>
            <person name="Morono Y."/>
            <person name="Uchiyama I."/>
            <person name="Ito T."/>
            <person name="Fujiyama A."/>
            <person name="Inagaki F."/>
            <person name="Takami H."/>
        </authorList>
    </citation>
    <scope>NUCLEOTIDE SEQUENCE</scope>
    <source>
        <strain evidence="1">Expedition CK06-06</strain>
    </source>
</reference>
<dbReference type="EMBL" id="BARV01002931">
    <property type="protein sequence ID" value="GAH97718.1"/>
    <property type="molecule type" value="Genomic_DNA"/>
</dbReference>
<name>X1LUA1_9ZZZZ</name>